<evidence type="ECO:0000313" key="2">
    <source>
        <dbReference type="Proteomes" id="UP000075635"/>
    </source>
</evidence>
<sequence length="88" mass="9356">MRAYKLNVNVADDHRISVELPEDFPPGPAEVIVLAVTPTERRLVRVLGSLGGAAPPSVEKDPVAGALAELRAERAGHLDASEESETET</sequence>
<name>A0A150SQW2_SORCE</name>
<evidence type="ECO:0000313" key="1">
    <source>
        <dbReference type="EMBL" id="KYF94904.1"/>
    </source>
</evidence>
<protein>
    <submittedName>
        <fullName evidence="1">Uncharacterized protein</fullName>
    </submittedName>
</protein>
<dbReference type="Proteomes" id="UP000075635">
    <property type="component" value="Unassembled WGS sequence"/>
</dbReference>
<comment type="caution">
    <text evidence="1">The sequence shown here is derived from an EMBL/GenBank/DDBJ whole genome shotgun (WGS) entry which is preliminary data.</text>
</comment>
<proteinExistence type="predicted"/>
<dbReference type="AlphaFoldDB" id="A0A150SQW2"/>
<accession>A0A150SQW2</accession>
<organism evidence="1 2">
    <name type="scientific">Sorangium cellulosum</name>
    <name type="common">Polyangium cellulosum</name>
    <dbReference type="NCBI Taxonomy" id="56"/>
    <lineage>
        <taxon>Bacteria</taxon>
        <taxon>Pseudomonadati</taxon>
        <taxon>Myxococcota</taxon>
        <taxon>Polyangia</taxon>
        <taxon>Polyangiales</taxon>
        <taxon>Polyangiaceae</taxon>
        <taxon>Sorangium</taxon>
    </lineage>
</organism>
<reference evidence="1 2" key="1">
    <citation type="submission" date="2014-02" db="EMBL/GenBank/DDBJ databases">
        <title>The small core and large imbalanced accessory genome model reveals a collaborative survival strategy of Sorangium cellulosum strains in nature.</title>
        <authorList>
            <person name="Han K."/>
            <person name="Peng R."/>
            <person name="Blom J."/>
            <person name="Li Y.-Z."/>
        </authorList>
    </citation>
    <scope>NUCLEOTIDE SEQUENCE [LARGE SCALE GENOMIC DNA]</scope>
    <source>
        <strain evidence="1 2">So0011-07</strain>
    </source>
</reference>
<dbReference type="EMBL" id="JEMB01000694">
    <property type="protein sequence ID" value="KYF94904.1"/>
    <property type="molecule type" value="Genomic_DNA"/>
</dbReference>
<gene>
    <name evidence="1" type="ORF">BE17_42655</name>
</gene>